<name>A0ABR9PIL5_9BACT</name>
<proteinExistence type="predicted"/>
<comment type="caution">
    <text evidence="1">The sequence shown here is derived from an EMBL/GenBank/DDBJ whole genome shotgun (WGS) entry which is preliminary data.</text>
</comment>
<evidence type="ECO:0000313" key="2">
    <source>
        <dbReference type="Proteomes" id="UP001516472"/>
    </source>
</evidence>
<accession>A0ABR9PIL5</accession>
<gene>
    <name evidence="1" type="ORF">G4177_06130</name>
</gene>
<keyword evidence="2" id="KW-1185">Reference proteome</keyword>
<dbReference type="Proteomes" id="UP001516472">
    <property type="component" value="Unassembled WGS sequence"/>
</dbReference>
<sequence length="144" mass="14515">MIPQNVHVGAYVSCANQALPPAAQAAGTRNGTAIDVSQFQSGVLVANIGASTGTPTTLSVTYSLEASVDGTTGWTAVVDLDGNALQVASTAGGKAVELDFNLQLLKADHAFLRVKEVTAFTGGTSPTLFSGVSLVLGGGQRLPV</sequence>
<reference evidence="1 2" key="1">
    <citation type="submission" date="2020-02" db="EMBL/GenBank/DDBJ databases">
        <authorList>
            <person name="Babadi Z.K."/>
            <person name="Risdian C."/>
            <person name="Ebrahimipour G.H."/>
            <person name="Wink J."/>
        </authorList>
    </citation>
    <scope>NUCLEOTIDE SEQUENCE [LARGE SCALE GENOMIC DNA]</scope>
    <source>
        <strain evidence="1 2">ZKHCc1 1396</strain>
    </source>
</reference>
<organism evidence="1 2">
    <name type="scientific">Corallococcus soli</name>
    <dbReference type="NCBI Taxonomy" id="2710757"/>
    <lineage>
        <taxon>Bacteria</taxon>
        <taxon>Pseudomonadati</taxon>
        <taxon>Myxococcota</taxon>
        <taxon>Myxococcia</taxon>
        <taxon>Myxococcales</taxon>
        <taxon>Cystobacterineae</taxon>
        <taxon>Myxococcaceae</taxon>
        <taxon>Corallococcus</taxon>
    </lineage>
</organism>
<dbReference type="RefSeq" id="WP_193347112.1">
    <property type="nucleotide sequence ID" value="NZ_CBCSIP010000405.1"/>
</dbReference>
<dbReference type="EMBL" id="JAAIYO010000001">
    <property type="protein sequence ID" value="MBE4747756.1"/>
    <property type="molecule type" value="Genomic_DNA"/>
</dbReference>
<evidence type="ECO:0000313" key="1">
    <source>
        <dbReference type="EMBL" id="MBE4747756.1"/>
    </source>
</evidence>
<protein>
    <submittedName>
        <fullName evidence="1">Uncharacterized protein</fullName>
    </submittedName>
</protein>